<sequence length="131" mass="14693">MSNHMFDLKVTDFTKYPGPRYKVLGPNSGEEFREQYLIDALKSNSEVSVNLDGVLGYGSSFLEEIFGGIVRAMPTHPASMHPSGDKIIKYDFITLDMINFIKNNLVSNDDPSVIKEINSYITRQIKELGGN</sequence>
<evidence type="ECO:0000313" key="3">
    <source>
        <dbReference type="Proteomes" id="UP000002015"/>
    </source>
</evidence>
<dbReference type="eggNOG" id="ENOG5033FUP">
    <property type="taxonomic scope" value="Bacteria"/>
</dbReference>
<dbReference type="Proteomes" id="UP000002015">
    <property type="component" value="Chromosome"/>
</dbReference>
<keyword evidence="3" id="KW-1185">Reference proteome</keyword>
<dbReference type="Pfam" id="PF14213">
    <property type="entry name" value="DUF4325"/>
    <property type="match status" value="1"/>
</dbReference>
<organism evidence="2 3">
    <name type="scientific">Shewanella sediminis (strain HAW-EB3)</name>
    <dbReference type="NCBI Taxonomy" id="425104"/>
    <lineage>
        <taxon>Bacteria</taxon>
        <taxon>Pseudomonadati</taxon>
        <taxon>Pseudomonadota</taxon>
        <taxon>Gammaproteobacteria</taxon>
        <taxon>Alteromonadales</taxon>
        <taxon>Shewanellaceae</taxon>
        <taxon>Shewanella</taxon>
    </lineage>
</organism>
<dbReference type="KEGG" id="sse:Ssed_2500"/>
<gene>
    <name evidence="2" type="ordered locus">Ssed_2500</name>
</gene>
<accession>A8FW86</accession>
<dbReference type="InterPro" id="IPR025474">
    <property type="entry name" value="DUF4325"/>
</dbReference>
<dbReference type="STRING" id="425104.Ssed_2500"/>
<dbReference type="AlphaFoldDB" id="A8FW86"/>
<evidence type="ECO:0000313" key="2">
    <source>
        <dbReference type="EMBL" id="ABV37109.1"/>
    </source>
</evidence>
<name>A8FW86_SHESH</name>
<protein>
    <recommendedName>
        <fullName evidence="1">DUF4325 domain-containing protein</fullName>
    </recommendedName>
</protein>
<dbReference type="HOGENOM" id="CLU_163405_1_0_6"/>
<feature type="domain" description="DUF4325" evidence="1">
    <location>
        <begin position="28"/>
        <end position="73"/>
    </location>
</feature>
<proteinExistence type="predicted"/>
<reference evidence="2 3" key="1">
    <citation type="submission" date="2007-08" db="EMBL/GenBank/DDBJ databases">
        <title>Complete sequence of Shewanella sediminis HAW-EB3.</title>
        <authorList>
            <consortium name="US DOE Joint Genome Institute"/>
            <person name="Copeland A."/>
            <person name="Lucas S."/>
            <person name="Lapidus A."/>
            <person name="Barry K."/>
            <person name="Glavina del Rio T."/>
            <person name="Dalin E."/>
            <person name="Tice H."/>
            <person name="Pitluck S."/>
            <person name="Chertkov O."/>
            <person name="Brettin T."/>
            <person name="Bruce D."/>
            <person name="Detter J.C."/>
            <person name="Han C."/>
            <person name="Schmutz J."/>
            <person name="Larimer F."/>
            <person name="Land M."/>
            <person name="Hauser L."/>
            <person name="Kyrpides N."/>
            <person name="Kim E."/>
            <person name="Zhao J.-S."/>
            <person name="Richardson P."/>
        </authorList>
    </citation>
    <scope>NUCLEOTIDE SEQUENCE [LARGE SCALE GENOMIC DNA]</scope>
    <source>
        <strain evidence="2 3">HAW-EB3</strain>
    </source>
</reference>
<evidence type="ECO:0000259" key="1">
    <source>
        <dbReference type="Pfam" id="PF14213"/>
    </source>
</evidence>
<dbReference type="EMBL" id="CP000821">
    <property type="protein sequence ID" value="ABV37109.1"/>
    <property type="molecule type" value="Genomic_DNA"/>
</dbReference>